<dbReference type="RefSeq" id="WP_120746985.1">
    <property type="nucleotide sequence ID" value="NZ_RBAH01000005.1"/>
</dbReference>
<dbReference type="PANTHER" id="PTHR43685:SF5">
    <property type="entry name" value="GLYCOSYLTRANSFERASE EPSE-RELATED"/>
    <property type="match status" value="1"/>
</dbReference>
<evidence type="ECO:0000259" key="4">
    <source>
        <dbReference type="Pfam" id="PF00535"/>
    </source>
</evidence>
<name>A0A3B0CIX2_9BACL</name>
<protein>
    <submittedName>
        <fullName evidence="5">Glycosyltransferase</fullName>
    </submittedName>
</protein>
<dbReference type="Gene3D" id="3.90.550.10">
    <property type="entry name" value="Spore Coat Polysaccharide Biosynthesis Protein SpsA, Chain A"/>
    <property type="match status" value="1"/>
</dbReference>
<dbReference type="InterPro" id="IPR001173">
    <property type="entry name" value="Glyco_trans_2-like"/>
</dbReference>
<keyword evidence="3 5" id="KW-0808">Transferase</keyword>
<comment type="caution">
    <text evidence="5">The sequence shown here is derived from an EMBL/GenBank/DDBJ whole genome shotgun (WGS) entry which is preliminary data.</text>
</comment>
<dbReference type="SUPFAM" id="SSF53448">
    <property type="entry name" value="Nucleotide-diphospho-sugar transferases"/>
    <property type="match status" value="1"/>
</dbReference>
<dbReference type="InterPro" id="IPR029044">
    <property type="entry name" value="Nucleotide-diphossugar_trans"/>
</dbReference>
<keyword evidence="6" id="KW-1185">Reference proteome</keyword>
<feature type="domain" description="Glycosyltransferase 2-like" evidence="4">
    <location>
        <begin position="4"/>
        <end position="161"/>
    </location>
</feature>
<dbReference type="OrthoDB" id="9815829at2"/>
<dbReference type="AlphaFoldDB" id="A0A3B0CIX2"/>
<dbReference type="Pfam" id="PF00535">
    <property type="entry name" value="Glycos_transf_2"/>
    <property type="match status" value="1"/>
</dbReference>
<accession>A0A3B0CIX2</accession>
<reference evidence="5 6" key="1">
    <citation type="journal article" date="2007" name="Int. J. Syst. Evol. Microbiol.">
        <title>Paenibacillus ginsengarvi sp. nov., isolated from soil from ginseng cultivation.</title>
        <authorList>
            <person name="Yoon M.H."/>
            <person name="Ten L.N."/>
            <person name="Im W.T."/>
        </authorList>
    </citation>
    <scope>NUCLEOTIDE SEQUENCE [LARGE SCALE GENOMIC DNA]</scope>
    <source>
        <strain evidence="5 6">KCTC 13059</strain>
    </source>
</reference>
<evidence type="ECO:0000256" key="1">
    <source>
        <dbReference type="ARBA" id="ARBA00006739"/>
    </source>
</evidence>
<evidence type="ECO:0000256" key="2">
    <source>
        <dbReference type="ARBA" id="ARBA00022676"/>
    </source>
</evidence>
<gene>
    <name evidence="5" type="ORF">D7M11_09625</name>
</gene>
<evidence type="ECO:0000313" key="5">
    <source>
        <dbReference type="EMBL" id="RKN85333.1"/>
    </source>
</evidence>
<organism evidence="5 6">
    <name type="scientific">Paenibacillus ginsengarvi</name>
    <dbReference type="NCBI Taxonomy" id="400777"/>
    <lineage>
        <taxon>Bacteria</taxon>
        <taxon>Bacillati</taxon>
        <taxon>Bacillota</taxon>
        <taxon>Bacilli</taxon>
        <taxon>Bacillales</taxon>
        <taxon>Paenibacillaceae</taxon>
        <taxon>Paenibacillus</taxon>
    </lineage>
</organism>
<dbReference type="GO" id="GO:0016757">
    <property type="term" value="F:glycosyltransferase activity"/>
    <property type="evidence" value="ECO:0007669"/>
    <property type="project" value="UniProtKB-KW"/>
</dbReference>
<dbReference type="PANTHER" id="PTHR43685">
    <property type="entry name" value="GLYCOSYLTRANSFERASE"/>
    <property type="match status" value="1"/>
</dbReference>
<evidence type="ECO:0000313" key="6">
    <source>
        <dbReference type="Proteomes" id="UP000282311"/>
    </source>
</evidence>
<evidence type="ECO:0000256" key="3">
    <source>
        <dbReference type="ARBA" id="ARBA00022679"/>
    </source>
</evidence>
<dbReference type="InterPro" id="IPR050834">
    <property type="entry name" value="Glycosyltransf_2"/>
</dbReference>
<proteinExistence type="inferred from homology"/>
<dbReference type="EMBL" id="RBAH01000005">
    <property type="protein sequence ID" value="RKN85333.1"/>
    <property type="molecule type" value="Genomic_DNA"/>
</dbReference>
<dbReference type="Proteomes" id="UP000282311">
    <property type="component" value="Unassembled WGS sequence"/>
</dbReference>
<sequence length="326" mass="37099">MKLSVVMAVNNGAPYLQQAVASILAQTYSNFEFIIIDDGSTDRTWDIISSITDYRVKPFRLSANVGTPRALNTAVQLAEGDWIAVQDADDISLPDRLAVQSSYILARPELIAVGSKIACIGDEDGTTPERLQRVESNLNYGSSGEELFYNRYFVCPLCHGTAMYSKAHFMKAGGYEPAYRITHDYDLWLKLFQLGRIEKINRVLYQYRVHAASLSHRNGAATYTEKLLCCFHRISQYEFSRHPGLIHIIVFANDTLARWMESSIIPNCRVFVRSYFENAAKAEYALELWRSGEIDGIVLLKTDDRNALTVFFQRNGMMMNRNLFRL</sequence>
<keyword evidence="2" id="KW-0328">Glycosyltransferase</keyword>
<comment type="similarity">
    <text evidence="1">Belongs to the glycosyltransferase 2 family.</text>
</comment>